<dbReference type="RefSeq" id="WP_173768260.1">
    <property type="nucleotide sequence ID" value="NZ_CP048836.1"/>
</dbReference>
<dbReference type="Proteomes" id="UP000501991">
    <property type="component" value="Chromosome"/>
</dbReference>
<evidence type="ECO:0000256" key="5">
    <source>
        <dbReference type="ARBA" id="ARBA00022679"/>
    </source>
</evidence>
<comment type="function">
    <text evidence="1 8">This protein is a Fe-Mo-cofactor biosynthetic component.</text>
</comment>
<evidence type="ECO:0000256" key="6">
    <source>
        <dbReference type="ARBA" id="ARBA00048019"/>
    </source>
</evidence>
<keyword evidence="10" id="KW-0012">Acyltransferase</keyword>
<dbReference type="SUPFAM" id="SSF51569">
    <property type="entry name" value="Aldolase"/>
    <property type="match status" value="1"/>
</dbReference>
<keyword evidence="5 7" id="KW-0808">Transferase</keyword>
<protein>
    <recommendedName>
        <fullName evidence="4 8">Homocitrate synthase</fullName>
        <ecNumber evidence="3 8">2.3.3.14</ecNumber>
    </recommendedName>
</protein>
<dbReference type="PROSITE" id="PS00815">
    <property type="entry name" value="AIPM_HOMOCIT_SYNTH_1"/>
    <property type="match status" value="1"/>
</dbReference>
<dbReference type="KEGG" id="azq:G3580_19130"/>
<dbReference type="PANTHER" id="PTHR42880">
    <property type="entry name" value="HOMOCITRATE SYNTHASE"/>
    <property type="match status" value="1"/>
</dbReference>
<keyword evidence="11" id="KW-1185">Reference proteome</keyword>
<keyword evidence="8" id="KW-0535">Nitrogen fixation</keyword>
<dbReference type="InterPro" id="IPR013785">
    <property type="entry name" value="Aldolase_TIM"/>
</dbReference>
<evidence type="ECO:0000256" key="2">
    <source>
        <dbReference type="ARBA" id="ARBA00006154"/>
    </source>
</evidence>
<dbReference type="GO" id="GO:0009399">
    <property type="term" value="P:nitrogen fixation"/>
    <property type="evidence" value="ECO:0007669"/>
    <property type="project" value="UniProtKB-UniRule"/>
</dbReference>
<dbReference type="GO" id="GO:0004410">
    <property type="term" value="F:homocitrate synthase activity"/>
    <property type="evidence" value="ECO:0007669"/>
    <property type="project" value="UniProtKB-UniRule"/>
</dbReference>
<evidence type="ECO:0000313" key="11">
    <source>
        <dbReference type="Proteomes" id="UP000501991"/>
    </source>
</evidence>
<dbReference type="InterPro" id="IPR054691">
    <property type="entry name" value="LeuA/HCS_post-cat"/>
</dbReference>
<dbReference type="CDD" id="cd07939">
    <property type="entry name" value="DRE_TIM_NifV"/>
    <property type="match status" value="1"/>
</dbReference>
<evidence type="ECO:0000256" key="1">
    <source>
        <dbReference type="ARBA" id="ARBA00003050"/>
    </source>
</evidence>
<dbReference type="InterPro" id="IPR000891">
    <property type="entry name" value="PYR_CT"/>
</dbReference>
<feature type="domain" description="Pyruvate carboxyltransferase" evidence="9">
    <location>
        <begin position="7"/>
        <end position="258"/>
    </location>
</feature>
<accession>A0A6C1B9M5</accession>
<reference evidence="10 11" key="1">
    <citation type="submission" date="2020-02" db="EMBL/GenBank/DDBJ databases">
        <title>Nitrogenibacter mangrovi gen. nov., sp. nov. isolated from mangrove sediment, a denitrifying betaproteobacterium.</title>
        <authorList>
            <person name="Liao H."/>
            <person name="Tian Y."/>
        </authorList>
    </citation>
    <scope>NUCLEOTIDE SEQUENCE [LARGE SCALE GENOMIC DNA]</scope>
    <source>
        <strain evidence="10 11">M9-3-2</strain>
    </source>
</reference>
<name>A0A6C1B9M5_9RHOO</name>
<dbReference type="PANTHER" id="PTHR42880:SF1">
    <property type="entry name" value="ISOPROPYLMALATE_HOMOCITRATE_CITRAMALATE SYNTHASE FAMILY PROTEIN"/>
    <property type="match status" value="1"/>
</dbReference>
<evidence type="ECO:0000313" key="10">
    <source>
        <dbReference type="EMBL" id="QID19545.1"/>
    </source>
</evidence>
<dbReference type="Gene3D" id="1.10.238.260">
    <property type="match status" value="1"/>
</dbReference>
<dbReference type="Pfam" id="PF22617">
    <property type="entry name" value="HCS_D2"/>
    <property type="match status" value="1"/>
</dbReference>
<gene>
    <name evidence="10" type="primary">nifV</name>
    <name evidence="10" type="ORF">G3580_19130</name>
</gene>
<evidence type="ECO:0000256" key="3">
    <source>
        <dbReference type="ARBA" id="ARBA00012974"/>
    </source>
</evidence>
<dbReference type="PROSITE" id="PS00816">
    <property type="entry name" value="AIPM_HOMOCIT_SYNTH_2"/>
    <property type="match status" value="1"/>
</dbReference>
<dbReference type="EC" id="2.3.3.14" evidence="3 8"/>
<evidence type="ECO:0000256" key="4">
    <source>
        <dbReference type="ARBA" id="ARBA00020735"/>
    </source>
</evidence>
<dbReference type="GO" id="GO:0019752">
    <property type="term" value="P:carboxylic acid metabolic process"/>
    <property type="evidence" value="ECO:0007669"/>
    <property type="project" value="UniProtKB-UniRule"/>
</dbReference>
<dbReference type="InterPro" id="IPR013477">
    <property type="entry name" value="NifV/FrbC"/>
</dbReference>
<dbReference type="EMBL" id="CP048836">
    <property type="protein sequence ID" value="QID19545.1"/>
    <property type="molecule type" value="Genomic_DNA"/>
</dbReference>
<proteinExistence type="inferred from homology"/>
<comment type="similarity">
    <text evidence="2 7">Belongs to the alpha-IPM synthase/homocitrate synthase family.</text>
</comment>
<evidence type="ECO:0000256" key="8">
    <source>
        <dbReference type="RuleBase" id="RU367143"/>
    </source>
</evidence>
<organism evidence="10 11">
    <name type="scientific">Nitrogeniibacter mangrovi</name>
    <dbReference type="NCBI Taxonomy" id="2016596"/>
    <lineage>
        <taxon>Bacteria</taxon>
        <taxon>Pseudomonadati</taxon>
        <taxon>Pseudomonadota</taxon>
        <taxon>Betaproteobacteria</taxon>
        <taxon>Rhodocyclales</taxon>
        <taxon>Zoogloeaceae</taxon>
        <taxon>Nitrogeniibacter</taxon>
    </lineage>
</organism>
<dbReference type="InterPro" id="IPR002034">
    <property type="entry name" value="AIPM/Hcit_synth_CS"/>
</dbReference>
<dbReference type="NCBIfam" id="TIGR02660">
    <property type="entry name" value="nifV_homocitr"/>
    <property type="match status" value="1"/>
</dbReference>
<sequence length="396" mass="42041">MTQAIHIVVNDTTLRDGEQSAGVAFSLDEKLDIARALAAVGVPELEVGIPAMGPEECDGIRAVAALGLPARLMVWSRMREDDIVACAGLGVDRVDISVAASDQHLAHKLGRDRHWLLATLPRTIATARALGLEVGLGCEDASRADPDFLCRLADVAQQAGARRLRFADTLGILEPFATFERIAALRARTDLEIEMHAHDDMGLATANTLAACKAGATHVNTTVNGLGERAGNAPLEEVVLGLRKLHGLETGIDLRAFPALSARVAAASGRSVPWHKSIVGAGAFTHEAGIHVDGLLKHPDNYQGFDPSEVGQAHRIVLGKHSGARAVHVVFERLGVAIDADEAHRVLAQVRAFVSRHKHTPDDAVLLEMLAALRADRRVALIAAGAHEARPLAPLA</sequence>
<comment type="catalytic activity">
    <reaction evidence="6 8">
        <text>acetyl-CoA + 2-oxoglutarate + H2O = (2R)-homocitrate + CoA + H(+)</text>
        <dbReference type="Rhea" id="RHEA:12929"/>
        <dbReference type="ChEBI" id="CHEBI:15377"/>
        <dbReference type="ChEBI" id="CHEBI:15378"/>
        <dbReference type="ChEBI" id="CHEBI:16810"/>
        <dbReference type="ChEBI" id="CHEBI:57287"/>
        <dbReference type="ChEBI" id="CHEBI:57288"/>
        <dbReference type="ChEBI" id="CHEBI:58884"/>
        <dbReference type="EC" id="2.3.3.14"/>
    </reaction>
</comment>
<dbReference type="Gene3D" id="3.20.20.70">
    <property type="entry name" value="Aldolase class I"/>
    <property type="match status" value="1"/>
</dbReference>
<evidence type="ECO:0000256" key="7">
    <source>
        <dbReference type="RuleBase" id="RU003523"/>
    </source>
</evidence>
<dbReference type="AlphaFoldDB" id="A0A6C1B9M5"/>
<dbReference type="Pfam" id="PF00682">
    <property type="entry name" value="HMGL-like"/>
    <property type="match status" value="1"/>
</dbReference>
<evidence type="ECO:0000259" key="9">
    <source>
        <dbReference type="PROSITE" id="PS50991"/>
    </source>
</evidence>
<dbReference type="PROSITE" id="PS50991">
    <property type="entry name" value="PYR_CT"/>
    <property type="match status" value="1"/>
</dbReference>